<protein>
    <recommendedName>
        <fullName evidence="1">YhfM-like domain-containing protein</fullName>
    </recommendedName>
</protein>
<dbReference type="EMBL" id="JAFBEC010000003">
    <property type="protein sequence ID" value="MBM7632311.1"/>
    <property type="molecule type" value="Genomic_DNA"/>
</dbReference>
<dbReference type="Pfam" id="PF26353">
    <property type="entry name" value="YhfM"/>
    <property type="match status" value="1"/>
</dbReference>
<dbReference type="InterPro" id="IPR058780">
    <property type="entry name" value="YhfM-like_dom"/>
</dbReference>
<sequence length="137" mass="15507">MTCAIVLIMLTACNGSEDVGEVREDISLLEKDLETISITEMKTFNESVPDSTVVIDDQEDVETMQSIIGEGQNSRQPSISDVIDPDYEIEFGKLNYYVWLSESGGSFQDQRDNDHIYPLYKVESQEMLEIVEEALNE</sequence>
<feature type="domain" description="YhfM-like" evidence="1">
    <location>
        <begin position="50"/>
        <end position="134"/>
    </location>
</feature>
<evidence type="ECO:0000313" key="2">
    <source>
        <dbReference type="EMBL" id="MBM7632311.1"/>
    </source>
</evidence>
<gene>
    <name evidence="2" type="ORF">JOD17_001404</name>
</gene>
<keyword evidence="3" id="KW-1185">Reference proteome</keyword>
<comment type="caution">
    <text evidence="2">The sequence shown here is derived from an EMBL/GenBank/DDBJ whole genome shotgun (WGS) entry which is preliminary data.</text>
</comment>
<reference evidence="2 3" key="1">
    <citation type="submission" date="2021-01" db="EMBL/GenBank/DDBJ databases">
        <title>Genomic Encyclopedia of Type Strains, Phase IV (KMG-IV): sequencing the most valuable type-strain genomes for metagenomic binning, comparative biology and taxonomic classification.</title>
        <authorList>
            <person name="Goeker M."/>
        </authorList>
    </citation>
    <scope>NUCLEOTIDE SEQUENCE [LARGE SCALE GENOMIC DNA]</scope>
    <source>
        <strain evidence="2 3">DSM 25540</strain>
    </source>
</reference>
<proteinExistence type="predicted"/>
<evidence type="ECO:0000313" key="3">
    <source>
        <dbReference type="Proteomes" id="UP000741863"/>
    </source>
</evidence>
<name>A0ABS2PAZ8_9BACL</name>
<accession>A0ABS2PAZ8</accession>
<organism evidence="2 3">
    <name type="scientific">Geomicrobium sediminis</name>
    <dbReference type="NCBI Taxonomy" id="1347788"/>
    <lineage>
        <taxon>Bacteria</taxon>
        <taxon>Bacillati</taxon>
        <taxon>Bacillota</taxon>
        <taxon>Bacilli</taxon>
        <taxon>Bacillales</taxon>
        <taxon>Geomicrobium</taxon>
    </lineage>
</organism>
<dbReference type="Proteomes" id="UP000741863">
    <property type="component" value="Unassembled WGS sequence"/>
</dbReference>
<evidence type="ECO:0000259" key="1">
    <source>
        <dbReference type="Pfam" id="PF26353"/>
    </source>
</evidence>
<dbReference type="RefSeq" id="WP_204696457.1">
    <property type="nucleotide sequence ID" value="NZ_JAFBEC010000003.1"/>
</dbReference>